<evidence type="ECO:0000313" key="2">
    <source>
        <dbReference type="EMBL" id="GAT17607.1"/>
    </source>
</evidence>
<comment type="caution">
    <text evidence="2">The sequence shown here is derived from an EMBL/GenBank/DDBJ whole genome shotgun (WGS) entry which is preliminary data.</text>
</comment>
<dbReference type="OMA" id="MIITNTA"/>
<name>A0A100XJA9_MYCTH</name>
<sequence>MLASIRPYATAGVALVGAGVIAVTPVAPPPADIQVSRQAVALSAISNPGDPVVAYGELIANTIGSLQGLGGQFAADPAPVLVKILQNQIANGQLIGSALDEALGFLLQGVEALPGALEEAFALLTQGDLKGAVDAFMMGIIPAALGMIVPLVAGSMIITNTADNFARAVSAVLDVDAMLPTLLGFAGPVLSAVDGFVTSGQAVLDGVLAGDPIAVLNAVASTPAVLIDAVLNGSGALLGFLPLPGLLTPATAPIGGPIATLLGIRNAIADALQPVEQIAAASAAAPMAAKAEVKAEEEVDAVAAVTSVPGENFRTVNLTTELSTAVENPVAGEPKKSAAVDGVPTTVATEEATTGATESLDPAAATEGDDGLEDDSAKNANGGTDLSDGNKATPATTAGDTSADSGSNKAGQSTLRAGVKKATAKASAASSTGGSDE</sequence>
<reference evidence="2 3" key="1">
    <citation type="journal article" date="2016" name="Genome Announc.">
        <title>Draft Genome Sequences of Five Rapidly Growing Mycobacterium Species, M. thermoresistibile, M. fortuitum subsp. acetamidolyticum, M. canariasense, M. brisbanense, and M. novocastrense.</title>
        <authorList>
            <person name="Katahira K."/>
            <person name="Ogura Y."/>
            <person name="Gotoh Y."/>
            <person name="Hayashi T."/>
        </authorList>
    </citation>
    <scope>NUCLEOTIDE SEQUENCE [LARGE SCALE GENOMIC DNA]</scope>
    <source>
        <strain evidence="2 3">JCM6362</strain>
    </source>
</reference>
<organism evidence="2 3">
    <name type="scientific">Mycolicibacterium thermoresistibile</name>
    <name type="common">Mycobacterium thermoresistibile</name>
    <dbReference type="NCBI Taxonomy" id="1797"/>
    <lineage>
        <taxon>Bacteria</taxon>
        <taxon>Bacillati</taxon>
        <taxon>Actinomycetota</taxon>
        <taxon>Actinomycetes</taxon>
        <taxon>Mycobacteriales</taxon>
        <taxon>Mycobacteriaceae</taxon>
        <taxon>Mycolicibacterium</taxon>
    </lineage>
</organism>
<feature type="compositionally biased region" description="Low complexity" evidence="1">
    <location>
        <begin position="424"/>
        <end position="437"/>
    </location>
</feature>
<evidence type="ECO:0000313" key="3">
    <source>
        <dbReference type="Proteomes" id="UP000069654"/>
    </source>
</evidence>
<feature type="region of interest" description="Disordered" evidence="1">
    <location>
        <begin position="327"/>
        <end position="437"/>
    </location>
</feature>
<feature type="compositionally biased region" description="Low complexity" evidence="1">
    <location>
        <begin position="345"/>
        <end position="358"/>
    </location>
</feature>
<dbReference type="OrthoDB" id="4641876at2"/>
<dbReference type="STRING" id="1797.RMCT_4576"/>
<accession>A0A100XJA9</accession>
<reference evidence="3" key="2">
    <citation type="submission" date="2016-02" db="EMBL/GenBank/DDBJ databases">
        <title>Draft genome sequence of five rapidly growing Mycobacterium species.</title>
        <authorList>
            <person name="Katahira K."/>
            <person name="Gotou Y."/>
            <person name="Iida K."/>
            <person name="Ogura Y."/>
            <person name="Hayashi T."/>
        </authorList>
    </citation>
    <scope>NUCLEOTIDE SEQUENCE [LARGE SCALE GENOMIC DNA]</scope>
    <source>
        <strain evidence="3">JCM6362</strain>
    </source>
</reference>
<evidence type="ECO:0008006" key="4">
    <source>
        <dbReference type="Google" id="ProtNLM"/>
    </source>
</evidence>
<dbReference type="Proteomes" id="UP000069654">
    <property type="component" value="Unassembled WGS sequence"/>
</dbReference>
<feature type="compositionally biased region" description="Polar residues" evidence="1">
    <location>
        <begin position="393"/>
        <end position="415"/>
    </location>
</feature>
<dbReference type="RefSeq" id="WP_003926054.1">
    <property type="nucleotide sequence ID" value="NZ_BCTB01000056.1"/>
</dbReference>
<evidence type="ECO:0000256" key="1">
    <source>
        <dbReference type="SAM" id="MobiDB-lite"/>
    </source>
</evidence>
<gene>
    <name evidence="2" type="ORF">RMCT_4576</name>
</gene>
<dbReference type="EMBL" id="BCTB01000056">
    <property type="protein sequence ID" value="GAT17607.1"/>
    <property type="molecule type" value="Genomic_DNA"/>
</dbReference>
<protein>
    <recommendedName>
        <fullName evidence="4">PE-PGRS family protein</fullName>
    </recommendedName>
</protein>
<proteinExistence type="predicted"/>
<dbReference type="AlphaFoldDB" id="A0A100XJA9"/>